<proteinExistence type="predicted"/>
<comment type="caution">
    <text evidence="1">The sequence shown here is derived from an EMBL/GenBank/DDBJ whole genome shotgun (WGS) entry which is preliminary data.</text>
</comment>
<organism evidence="1 2">
    <name type="scientific">Streblomastix strix</name>
    <dbReference type="NCBI Taxonomy" id="222440"/>
    <lineage>
        <taxon>Eukaryota</taxon>
        <taxon>Metamonada</taxon>
        <taxon>Preaxostyla</taxon>
        <taxon>Oxymonadida</taxon>
        <taxon>Streblomastigidae</taxon>
        <taxon>Streblomastix</taxon>
    </lineage>
</organism>
<gene>
    <name evidence="1" type="ORF">EZS28_043137</name>
</gene>
<reference evidence="1 2" key="1">
    <citation type="submission" date="2019-03" db="EMBL/GenBank/DDBJ databases">
        <title>Single cell metagenomics reveals metabolic interactions within the superorganism composed of flagellate Streblomastix strix and complex community of Bacteroidetes bacteria on its surface.</title>
        <authorList>
            <person name="Treitli S.C."/>
            <person name="Kolisko M."/>
            <person name="Husnik F."/>
            <person name="Keeling P."/>
            <person name="Hampl V."/>
        </authorList>
    </citation>
    <scope>NUCLEOTIDE SEQUENCE [LARGE SCALE GENOMIC DNA]</scope>
    <source>
        <strain evidence="1">ST1C</strain>
    </source>
</reference>
<feature type="non-terminal residue" evidence="1">
    <location>
        <position position="181"/>
    </location>
</feature>
<dbReference type="AlphaFoldDB" id="A0A5J4TS06"/>
<evidence type="ECO:0000313" key="1">
    <source>
        <dbReference type="EMBL" id="KAA6361336.1"/>
    </source>
</evidence>
<evidence type="ECO:0000313" key="2">
    <source>
        <dbReference type="Proteomes" id="UP000324800"/>
    </source>
</evidence>
<accession>A0A5J4TS06</accession>
<protein>
    <submittedName>
        <fullName evidence="1">Uncharacterized protein</fullName>
    </submittedName>
</protein>
<sequence>MKGFIAIRGRSSGTDSPIIRINKCKFVQCGGINVTSGAYLFIGEGCIDNYGKVSITSNEVKEFAQLSEQIAVIRIDPSTLEYPPLDQPLAINLEQTSIFYPTISFIIFNSVSPILESCKKAMISIIINWETIQAIHPVIFYTTNPSFLGQIAKSSTGEVKAYSLELMLLIVEHEVSKVQKE</sequence>
<name>A0A5J4TS06_9EUKA</name>
<dbReference type="Proteomes" id="UP000324800">
    <property type="component" value="Unassembled WGS sequence"/>
</dbReference>
<dbReference type="EMBL" id="SNRW01025699">
    <property type="protein sequence ID" value="KAA6361336.1"/>
    <property type="molecule type" value="Genomic_DNA"/>
</dbReference>